<dbReference type="AlphaFoldDB" id="A0A8H6IQ97"/>
<protein>
    <submittedName>
        <fullName evidence="2">Uncharacterized protein</fullName>
    </submittedName>
</protein>
<proteinExistence type="predicted"/>
<evidence type="ECO:0000256" key="1">
    <source>
        <dbReference type="SAM" id="MobiDB-lite"/>
    </source>
</evidence>
<evidence type="ECO:0000313" key="2">
    <source>
        <dbReference type="EMBL" id="KAF6792012.1"/>
    </source>
</evidence>
<gene>
    <name evidence="2" type="ORF">CSOJ01_14241</name>
</gene>
<organism evidence="2 3">
    <name type="scientific">Colletotrichum sojae</name>
    <dbReference type="NCBI Taxonomy" id="2175907"/>
    <lineage>
        <taxon>Eukaryota</taxon>
        <taxon>Fungi</taxon>
        <taxon>Dikarya</taxon>
        <taxon>Ascomycota</taxon>
        <taxon>Pezizomycotina</taxon>
        <taxon>Sordariomycetes</taxon>
        <taxon>Hypocreomycetidae</taxon>
        <taxon>Glomerellales</taxon>
        <taxon>Glomerellaceae</taxon>
        <taxon>Colletotrichum</taxon>
        <taxon>Colletotrichum orchidearum species complex</taxon>
    </lineage>
</organism>
<evidence type="ECO:0000313" key="3">
    <source>
        <dbReference type="Proteomes" id="UP000652219"/>
    </source>
</evidence>
<keyword evidence="3" id="KW-1185">Reference proteome</keyword>
<comment type="caution">
    <text evidence="2">The sequence shown here is derived from an EMBL/GenBank/DDBJ whole genome shotgun (WGS) entry which is preliminary data.</text>
</comment>
<reference evidence="2 3" key="1">
    <citation type="journal article" date="2020" name="Phytopathology">
        <title>Genome Sequence Resources of Colletotrichum truncatum, C. plurivorum, C. musicola, and C. sojae: Four Species Pathogenic to Soybean (Glycine max).</title>
        <authorList>
            <person name="Rogerio F."/>
            <person name="Boufleur T.R."/>
            <person name="Ciampi-Guillardi M."/>
            <person name="Sukno S.A."/>
            <person name="Thon M.R."/>
            <person name="Massola Junior N.S."/>
            <person name="Baroncelli R."/>
        </authorList>
    </citation>
    <scope>NUCLEOTIDE SEQUENCE [LARGE SCALE GENOMIC DNA]</scope>
    <source>
        <strain evidence="2 3">LFN0009</strain>
    </source>
</reference>
<sequence length="370" mass="41379">MPSEPRLNSHVAVTSRGEVASGASRPNLSDVELRSPEELDSNLMAVEKLLAIEIDAFEPSRASGDFCQDFQNDEDDGEHCVAEAPISPVAMAVALVGVLRQCQSNVKEVSLNLDNAIEVAVADTMTSQSISFGSIEKLNLCVSGLALRNEFLRRCPDLKHFELTGKKCSRPVYQWPQNDLDNLRSRLGHSCGGLVSLIVGNEEDIHWGGGNRYTPDDVLTLLGWMAWLPSFEELRFHDLIERDLGLPRDHNREKLLNAAPSHAQYLKTLVLPMGATSYTSGDDMDDCFQGLETLARQYMIRMPNLMTIELQVPENPAYFVGQKLFTANGDDRIDVTLEGEIYEWIVSDFFSDDMLKTIERYQRNPPQLIT</sequence>
<accession>A0A8H6IQ97</accession>
<dbReference type="EMBL" id="WIGN01000465">
    <property type="protein sequence ID" value="KAF6792012.1"/>
    <property type="molecule type" value="Genomic_DNA"/>
</dbReference>
<dbReference type="Proteomes" id="UP000652219">
    <property type="component" value="Unassembled WGS sequence"/>
</dbReference>
<feature type="region of interest" description="Disordered" evidence="1">
    <location>
        <begin position="1"/>
        <end position="29"/>
    </location>
</feature>
<name>A0A8H6IQ97_9PEZI</name>